<evidence type="ECO:0000259" key="2">
    <source>
        <dbReference type="Pfam" id="PF01757"/>
    </source>
</evidence>
<feature type="transmembrane region" description="Helical" evidence="1">
    <location>
        <begin position="100"/>
        <end position="123"/>
    </location>
</feature>
<accession>A0A935M5J1</accession>
<dbReference type="AlphaFoldDB" id="A0A935M5J1"/>
<gene>
    <name evidence="3" type="ORF">IPI13_01500</name>
</gene>
<feature type="domain" description="Acyltransferase 3" evidence="2">
    <location>
        <begin position="16"/>
        <end position="261"/>
    </location>
</feature>
<dbReference type="Proteomes" id="UP000726105">
    <property type="component" value="Unassembled WGS sequence"/>
</dbReference>
<dbReference type="Pfam" id="PF01757">
    <property type="entry name" value="Acyl_transf_3"/>
    <property type="match status" value="1"/>
</dbReference>
<keyword evidence="3" id="KW-0012">Acyltransferase</keyword>
<keyword evidence="3" id="KW-0808">Transferase</keyword>
<dbReference type="EMBL" id="JADJIB010000001">
    <property type="protein sequence ID" value="MBK7271884.1"/>
    <property type="molecule type" value="Genomic_DNA"/>
</dbReference>
<sequence length="376" mass="39767">MTAAPISGPRATRRFAYIDALRGFAALWVFVLHVHQYWLDDVRPPILSADGILVRLIGFGGAGVDLFIVLSGFCLTLPLTRAGTAALSSINVRGFFRRRAFRLLPAYYAALAAVIALELIPAIRPALVAGDLTGLDVITHLTLTFPLSAATIGAVNGSLWSIPLEATLYLGFPLLLWLASRRGISAVVLATLGIAAVWGLVTMSAIWPLPGGWLPAADKYLPPRWLGFAMGMYAATQVRGIPHPRAATHAVWACGLGLPAGLYGYAEGPDIVRTLGFRGARGGPARPASAGPRAVVWARPARLAGWARDDLVQFLPAAPADHPVAERLGAQPGAGTDPLFFVALATSGTLTVAAATAFYRGVERPFLVRGRCQPLS</sequence>
<keyword evidence="1" id="KW-0812">Transmembrane</keyword>
<name>A0A935M5J1_9MICO</name>
<dbReference type="InterPro" id="IPR002656">
    <property type="entry name" value="Acyl_transf_3_dom"/>
</dbReference>
<feature type="transmembrane region" description="Helical" evidence="1">
    <location>
        <begin position="59"/>
        <end position="79"/>
    </location>
</feature>
<evidence type="ECO:0000256" key="1">
    <source>
        <dbReference type="SAM" id="Phobius"/>
    </source>
</evidence>
<organism evidence="3 4">
    <name type="scientific">Candidatus Phosphoribacter hodrii</name>
    <dbReference type="NCBI Taxonomy" id="2953743"/>
    <lineage>
        <taxon>Bacteria</taxon>
        <taxon>Bacillati</taxon>
        <taxon>Actinomycetota</taxon>
        <taxon>Actinomycetes</taxon>
        <taxon>Micrococcales</taxon>
        <taxon>Dermatophilaceae</taxon>
        <taxon>Candidatus Phosphoribacter</taxon>
    </lineage>
</organism>
<dbReference type="PANTHER" id="PTHR23028:SF53">
    <property type="entry name" value="ACYL_TRANSF_3 DOMAIN-CONTAINING PROTEIN"/>
    <property type="match status" value="1"/>
</dbReference>
<comment type="caution">
    <text evidence="3">The sequence shown here is derived from an EMBL/GenBank/DDBJ whole genome shotgun (WGS) entry which is preliminary data.</text>
</comment>
<keyword evidence="1" id="KW-1133">Transmembrane helix</keyword>
<dbReference type="GO" id="GO:0009103">
    <property type="term" value="P:lipopolysaccharide biosynthetic process"/>
    <property type="evidence" value="ECO:0007669"/>
    <property type="project" value="TreeGrafter"/>
</dbReference>
<dbReference type="PANTHER" id="PTHR23028">
    <property type="entry name" value="ACETYLTRANSFERASE"/>
    <property type="match status" value="1"/>
</dbReference>
<dbReference type="GO" id="GO:0016747">
    <property type="term" value="F:acyltransferase activity, transferring groups other than amino-acyl groups"/>
    <property type="evidence" value="ECO:0007669"/>
    <property type="project" value="InterPro"/>
</dbReference>
<protein>
    <submittedName>
        <fullName evidence="3">Acyltransferase</fullName>
    </submittedName>
</protein>
<dbReference type="GO" id="GO:0016020">
    <property type="term" value="C:membrane"/>
    <property type="evidence" value="ECO:0007669"/>
    <property type="project" value="TreeGrafter"/>
</dbReference>
<proteinExistence type="predicted"/>
<feature type="transmembrane region" description="Helical" evidence="1">
    <location>
        <begin position="339"/>
        <end position="359"/>
    </location>
</feature>
<dbReference type="InterPro" id="IPR050879">
    <property type="entry name" value="Acyltransferase_3"/>
</dbReference>
<feature type="transmembrane region" description="Helical" evidence="1">
    <location>
        <begin position="186"/>
        <end position="207"/>
    </location>
</feature>
<feature type="transmembrane region" description="Helical" evidence="1">
    <location>
        <begin position="160"/>
        <end position="179"/>
    </location>
</feature>
<keyword evidence="1" id="KW-0472">Membrane</keyword>
<evidence type="ECO:0000313" key="4">
    <source>
        <dbReference type="Proteomes" id="UP000726105"/>
    </source>
</evidence>
<reference evidence="3 4" key="1">
    <citation type="submission" date="2020-10" db="EMBL/GenBank/DDBJ databases">
        <title>Connecting structure to function with the recovery of over 1000 high-quality activated sludge metagenome-assembled genomes encoding full-length rRNA genes using long-read sequencing.</title>
        <authorList>
            <person name="Singleton C.M."/>
            <person name="Petriglieri F."/>
            <person name="Kristensen J.M."/>
            <person name="Kirkegaard R.H."/>
            <person name="Michaelsen T.Y."/>
            <person name="Andersen M.H."/>
            <person name="Karst S.M."/>
            <person name="Dueholm M.S."/>
            <person name="Nielsen P.H."/>
            <person name="Albertsen M."/>
        </authorList>
    </citation>
    <scope>NUCLEOTIDE SEQUENCE [LARGE SCALE GENOMIC DNA]</scope>
    <source>
        <strain evidence="3">Ega_18-Q3-R5-49_MAXAC.001</strain>
    </source>
</reference>
<feature type="transmembrane region" description="Helical" evidence="1">
    <location>
        <begin position="20"/>
        <end position="39"/>
    </location>
</feature>
<evidence type="ECO:0000313" key="3">
    <source>
        <dbReference type="EMBL" id="MBK7271884.1"/>
    </source>
</evidence>